<protein>
    <submittedName>
        <fullName evidence="1">Uncharacterized protein</fullName>
    </submittedName>
</protein>
<sequence>MPDGVNGERKWKVSLHFLSRLIRIPELIPECGGSDLKAVTLKGQ</sequence>
<evidence type="ECO:0000313" key="1">
    <source>
        <dbReference type="EMBL" id="MPM89646.1"/>
    </source>
</evidence>
<name>A0A645DK18_9ZZZZ</name>
<gene>
    <name evidence="1" type="ORF">SDC9_136758</name>
</gene>
<comment type="caution">
    <text evidence="1">The sequence shown here is derived from an EMBL/GenBank/DDBJ whole genome shotgun (WGS) entry which is preliminary data.</text>
</comment>
<organism evidence="1">
    <name type="scientific">bioreactor metagenome</name>
    <dbReference type="NCBI Taxonomy" id="1076179"/>
    <lineage>
        <taxon>unclassified sequences</taxon>
        <taxon>metagenomes</taxon>
        <taxon>ecological metagenomes</taxon>
    </lineage>
</organism>
<reference evidence="1" key="1">
    <citation type="submission" date="2019-08" db="EMBL/GenBank/DDBJ databases">
        <authorList>
            <person name="Kucharzyk K."/>
            <person name="Murdoch R.W."/>
            <person name="Higgins S."/>
            <person name="Loffler F."/>
        </authorList>
    </citation>
    <scope>NUCLEOTIDE SEQUENCE</scope>
</reference>
<accession>A0A645DK18</accession>
<proteinExistence type="predicted"/>
<dbReference type="AlphaFoldDB" id="A0A645DK18"/>
<dbReference type="EMBL" id="VSSQ01037046">
    <property type="protein sequence ID" value="MPM89646.1"/>
    <property type="molecule type" value="Genomic_DNA"/>
</dbReference>